<name>E1X1S0_HALMS</name>
<dbReference type="RefSeq" id="WP_014242778.1">
    <property type="nucleotide sequence ID" value="NC_016620.1"/>
</dbReference>
<feature type="chain" id="PRO_5003154391" evidence="1">
    <location>
        <begin position="19"/>
        <end position="295"/>
    </location>
</feature>
<dbReference type="OrthoDB" id="5294668at2"/>
<accession>E1X1S0</accession>
<dbReference type="AlphaFoldDB" id="E1X1S0"/>
<dbReference type="PATRIC" id="fig|862908.3.peg.45"/>
<keyword evidence="1" id="KW-0732">Signal</keyword>
<dbReference type="KEGG" id="bmx:BMS_0047"/>
<feature type="signal peptide" evidence="1">
    <location>
        <begin position="1"/>
        <end position="18"/>
    </location>
</feature>
<sequence>MKVMIVLCSLLIFNSVLALESFSKSLEDRLGISSARVLEVGDKIRIKFGKFSRGSTAASYNPIFNTIKFNKDLQSIRTKKLKTISELRKENPYSYQVSLATIFHELGHAELDTIIEESKTGIDRDLYNTLNDEVGPWFKRNFPRIKSWDGVHELYGYYRTSVIEVLFQEIDSILLQNGINQYQSRCFLPQRLKELIKTQSREEFSNLQVLSNDNSSLDEKISVQYIFIRGRDYNLADAREVFKKKWFQAMWNHLQKVYDLPTNKTDLLENLNNWSELKFISSCRQKLWDDYHSMK</sequence>
<reference evidence="3" key="1">
    <citation type="journal article" date="2013" name="ISME J.">
        <title>A small predatory core genome in the divergent marine Bacteriovorax marinus SJ and the terrestrial Bdellovibrio bacteriovorus.</title>
        <authorList>
            <person name="Crossman L.C."/>
            <person name="Chen H."/>
            <person name="Cerdeno-Tarraga A.M."/>
            <person name="Brooks K."/>
            <person name="Quail M.A."/>
            <person name="Pineiro S.A."/>
            <person name="Hobley L."/>
            <person name="Sockett R.E."/>
            <person name="Bentley S.D."/>
            <person name="Parkhill J."/>
            <person name="Williams H.N."/>
            <person name="Stine O.C."/>
        </authorList>
    </citation>
    <scope>NUCLEOTIDE SEQUENCE [LARGE SCALE GENOMIC DNA]</scope>
    <source>
        <strain evidence="3">ATCC BAA-682 / DSM 15412 / SJ</strain>
    </source>
</reference>
<proteinExistence type="predicted"/>
<evidence type="ECO:0000256" key="1">
    <source>
        <dbReference type="SAM" id="SignalP"/>
    </source>
</evidence>
<organism evidence="2 3">
    <name type="scientific">Halobacteriovorax marinus (strain ATCC BAA-682 / DSM 15412 / SJ)</name>
    <name type="common">Bacteriovorax marinus</name>
    <dbReference type="NCBI Taxonomy" id="862908"/>
    <lineage>
        <taxon>Bacteria</taxon>
        <taxon>Pseudomonadati</taxon>
        <taxon>Bdellovibrionota</taxon>
        <taxon>Bacteriovoracia</taxon>
        <taxon>Bacteriovoracales</taxon>
        <taxon>Halobacteriovoraceae</taxon>
        <taxon>Halobacteriovorax</taxon>
    </lineage>
</organism>
<keyword evidence="3" id="KW-1185">Reference proteome</keyword>
<dbReference type="Proteomes" id="UP000008963">
    <property type="component" value="Chromosome"/>
</dbReference>
<dbReference type="EMBL" id="FQ312005">
    <property type="protein sequence ID" value="CBW24989.1"/>
    <property type="molecule type" value="Genomic_DNA"/>
</dbReference>
<protein>
    <submittedName>
        <fullName evidence="2">Secreted protein</fullName>
    </submittedName>
</protein>
<evidence type="ECO:0000313" key="3">
    <source>
        <dbReference type="Proteomes" id="UP000008963"/>
    </source>
</evidence>
<gene>
    <name evidence="2" type="ordered locus">BMS_0047</name>
</gene>
<dbReference type="HOGENOM" id="CLU_942559_0_0_7"/>
<evidence type="ECO:0000313" key="2">
    <source>
        <dbReference type="EMBL" id="CBW24989.1"/>
    </source>
</evidence>
<dbReference type="STRING" id="862908.BMS_0047"/>